<dbReference type="RefSeq" id="WP_306880045.1">
    <property type="nucleotide sequence ID" value="NZ_JAUSSW010000026.1"/>
</dbReference>
<evidence type="ECO:0000256" key="3">
    <source>
        <dbReference type="SAM" id="SignalP"/>
    </source>
</evidence>
<accession>A0ABT9TWH1</accession>
<keyword evidence="2" id="KW-0812">Transmembrane</keyword>
<keyword evidence="2" id="KW-0472">Membrane</keyword>
<gene>
    <name evidence="4" type="ORF">J2T10_004543</name>
</gene>
<evidence type="ECO:0008006" key="6">
    <source>
        <dbReference type="Google" id="ProtNLM"/>
    </source>
</evidence>
<sequence length="243" mass="24693">MKQWNRVVRPAAATCAAVVGVLFCAVPAQAADQLIPVPENGTPGVLWLSSSVYPLEFPKLAPGDSFVWQIGLSLEKPQATSSLQLVATGGLAAADGYGIAVDECPSPWQGDSGLNKELSCPEGSTPRIQPTRLNDWDQGLRVPLSNLRAGTAPYLRFTLAGPASAPPQDAALTLGIGVTAMGDDDGGSAPSLPPAADGGSKEPLGSTGATSLPALFAGGALLLLGTAVLAMLKRPSEAKEQGA</sequence>
<evidence type="ECO:0000313" key="4">
    <source>
        <dbReference type="EMBL" id="MDQ0104867.1"/>
    </source>
</evidence>
<dbReference type="EMBL" id="JAUSSW010000026">
    <property type="protein sequence ID" value="MDQ0104867.1"/>
    <property type="molecule type" value="Genomic_DNA"/>
</dbReference>
<name>A0ABT9TWH1_PAENI</name>
<keyword evidence="3" id="KW-0732">Signal</keyword>
<proteinExistence type="predicted"/>
<evidence type="ECO:0000313" key="5">
    <source>
        <dbReference type="Proteomes" id="UP001244563"/>
    </source>
</evidence>
<keyword evidence="5" id="KW-1185">Reference proteome</keyword>
<feature type="signal peptide" evidence="3">
    <location>
        <begin position="1"/>
        <end position="30"/>
    </location>
</feature>
<reference evidence="4 5" key="1">
    <citation type="submission" date="2023-07" db="EMBL/GenBank/DDBJ databases">
        <title>Sorghum-associated microbial communities from plants grown in Nebraska, USA.</title>
        <authorList>
            <person name="Schachtman D."/>
        </authorList>
    </citation>
    <scope>NUCLEOTIDE SEQUENCE [LARGE SCALE GENOMIC DNA]</scope>
    <source>
        <strain evidence="4 5">CC523</strain>
    </source>
</reference>
<evidence type="ECO:0000256" key="1">
    <source>
        <dbReference type="SAM" id="MobiDB-lite"/>
    </source>
</evidence>
<keyword evidence="2" id="KW-1133">Transmembrane helix</keyword>
<protein>
    <recommendedName>
        <fullName evidence="6">LPXTG-motif cell wall-anchored protein</fullName>
    </recommendedName>
</protein>
<feature type="chain" id="PRO_5045409433" description="LPXTG-motif cell wall-anchored protein" evidence="3">
    <location>
        <begin position="31"/>
        <end position="243"/>
    </location>
</feature>
<dbReference type="Proteomes" id="UP001244563">
    <property type="component" value="Unassembled WGS sequence"/>
</dbReference>
<comment type="caution">
    <text evidence="4">The sequence shown here is derived from an EMBL/GenBank/DDBJ whole genome shotgun (WGS) entry which is preliminary data.</text>
</comment>
<organism evidence="4 5">
    <name type="scientific">Paenarthrobacter nicotinovorans</name>
    <name type="common">Arthrobacter nicotinovorans</name>
    <dbReference type="NCBI Taxonomy" id="29320"/>
    <lineage>
        <taxon>Bacteria</taxon>
        <taxon>Bacillati</taxon>
        <taxon>Actinomycetota</taxon>
        <taxon>Actinomycetes</taxon>
        <taxon>Micrococcales</taxon>
        <taxon>Micrococcaceae</taxon>
        <taxon>Paenarthrobacter</taxon>
    </lineage>
</organism>
<feature type="region of interest" description="Disordered" evidence="1">
    <location>
        <begin position="182"/>
        <end position="206"/>
    </location>
</feature>
<feature type="transmembrane region" description="Helical" evidence="2">
    <location>
        <begin position="212"/>
        <end position="232"/>
    </location>
</feature>
<evidence type="ECO:0000256" key="2">
    <source>
        <dbReference type="SAM" id="Phobius"/>
    </source>
</evidence>